<proteinExistence type="predicted"/>
<evidence type="ECO:0000313" key="3">
    <source>
        <dbReference type="Proteomes" id="UP000249282"/>
    </source>
</evidence>
<reference evidence="2 3" key="1">
    <citation type="submission" date="2017-11" db="EMBL/GenBank/DDBJ databases">
        <title>Infants hospitalized years apart are colonized by the same room-sourced microbial strains.</title>
        <authorList>
            <person name="Brooks B."/>
            <person name="Olm M.R."/>
            <person name="Firek B.A."/>
            <person name="Baker R."/>
            <person name="Thomas B.C."/>
            <person name="Morowitz M.J."/>
            <person name="Banfield J.F."/>
        </authorList>
    </citation>
    <scope>NUCLEOTIDE SEQUENCE [LARGE SCALE GENOMIC DNA]</scope>
    <source>
        <strain evidence="2">S2_003_000_R3_20</strain>
    </source>
</reference>
<name>A0A2W5T3T4_ACIJO</name>
<gene>
    <name evidence="2" type="ORF">DI542_08790</name>
</gene>
<dbReference type="InterPro" id="IPR056111">
    <property type="entry name" value="DUF7694"/>
</dbReference>
<dbReference type="Proteomes" id="UP000249282">
    <property type="component" value="Unassembled WGS sequence"/>
</dbReference>
<protein>
    <recommendedName>
        <fullName evidence="1">DUF7694 domain-containing protein</fullName>
    </recommendedName>
</protein>
<comment type="caution">
    <text evidence="2">The sequence shown here is derived from an EMBL/GenBank/DDBJ whole genome shotgun (WGS) entry which is preliminary data.</text>
</comment>
<feature type="domain" description="DUF7694" evidence="1">
    <location>
        <begin position="51"/>
        <end position="114"/>
    </location>
</feature>
<dbReference type="Pfam" id="PF24746">
    <property type="entry name" value="DUF7694"/>
    <property type="match status" value="1"/>
</dbReference>
<dbReference type="AlphaFoldDB" id="A0A2W5T3T4"/>
<evidence type="ECO:0000259" key="1">
    <source>
        <dbReference type="Pfam" id="PF24746"/>
    </source>
</evidence>
<evidence type="ECO:0000313" key="2">
    <source>
        <dbReference type="EMBL" id="PZQ90067.1"/>
    </source>
</evidence>
<sequence length="132" mass="15134">MQLGRRSGRRWGVSFTVPEKYRIKSGPLASSESYGNNGAFWVKTKKCVFNVIASDQMGWEHVSVSLPSRCPTWEEMCFIKSLFWSEDDCVIQYHPPKSDYVNNHQYCLHMWRPIEQSLPTPPSFMVGKAGAV</sequence>
<accession>A0A2W5T3T4</accession>
<dbReference type="EMBL" id="QFQJ01000040">
    <property type="protein sequence ID" value="PZQ90067.1"/>
    <property type="molecule type" value="Genomic_DNA"/>
</dbReference>
<organism evidence="2 3">
    <name type="scientific">Acinetobacter johnsonii</name>
    <dbReference type="NCBI Taxonomy" id="40214"/>
    <lineage>
        <taxon>Bacteria</taxon>
        <taxon>Pseudomonadati</taxon>
        <taxon>Pseudomonadota</taxon>
        <taxon>Gammaproteobacteria</taxon>
        <taxon>Moraxellales</taxon>
        <taxon>Moraxellaceae</taxon>
        <taxon>Acinetobacter</taxon>
    </lineage>
</organism>